<name>A0ABD1CF98_CULPP</name>
<reference evidence="4 5" key="1">
    <citation type="submission" date="2024-05" db="EMBL/GenBank/DDBJ databases">
        <title>Culex pipiens pipiens assembly and annotation.</title>
        <authorList>
            <person name="Alout H."/>
            <person name="Durand T."/>
        </authorList>
    </citation>
    <scope>NUCLEOTIDE SEQUENCE [LARGE SCALE GENOMIC DNA]</scope>
    <source>
        <strain evidence="4">HA-2024</strain>
        <tissue evidence="4">Whole body</tissue>
    </source>
</reference>
<feature type="compositionally biased region" description="Low complexity" evidence="2">
    <location>
        <begin position="17"/>
        <end position="29"/>
    </location>
</feature>
<feature type="region of interest" description="Disordered" evidence="2">
    <location>
        <begin position="420"/>
        <end position="439"/>
    </location>
</feature>
<dbReference type="AlphaFoldDB" id="A0ABD1CF98"/>
<feature type="domain" description="STPR" evidence="3">
    <location>
        <begin position="312"/>
        <end position="385"/>
    </location>
</feature>
<organism evidence="4 5">
    <name type="scientific">Culex pipiens pipiens</name>
    <name type="common">Northern house mosquito</name>
    <dbReference type="NCBI Taxonomy" id="38569"/>
    <lineage>
        <taxon>Eukaryota</taxon>
        <taxon>Metazoa</taxon>
        <taxon>Ecdysozoa</taxon>
        <taxon>Arthropoda</taxon>
        <taxon>Hexapoda</taxon>
        <taxon>Insecta</taxon>
        <taxon>Pterygota</taxon>
        <taxon>Neoptera</taxon>
        <taxon>Endopterygota</taxon>
        <taxon>Diptera</taxon>
        <taxon>Nematocera</taxon>
        <taxon>Culicoidea</taxon>
        <taxon>Culicidae</taxon>
        <taxon>Culicinae</taxon>
        <taxon>Culicini</taxon>
        <taxon>Culex</taxon>
        <taxon>Culex</taxon>
    </lineage>
</organism>
<feature type="non-terminal residue" evidence="4">
    <location>
        <position position="518"/>
    </location>
</feature>
<feature type="compositionally biased region" description="Basic and acidic residues" evidence="2">
    <location>
        <begin position="148"/>
        <end position="174"/>
    </location>
</feature>
<dbReference type="Pfam" id="PF21107">
    <property type="entry name" value="STPRs"/>
    <property type="match status" value="1"/>
</dbReference>
<evidence type="ECO:0000256" key="2">
    <source>
        <dbReference type="SAM" id="MobiDB-lite"/>
    </source>
</evidence>
<evidence type="ECO:0000313" key="5">
    <source>
        <dbReference type="Proteomes" id="UP001562425"/>
    </source>
</evidence>
<evidence type="ECO:0000259" key="3">
    <source>
        <dbReference type="Pfam" id="PF21107"/>
    </source>
</evidence>
<keyword evidence="1" id="KW-0175">Coiled coil</keyword>
<comment type="caution">
    <text evidence="4">The sequence shown here is derived from an EMBL/GenBank/DDBJ whole genome shotgun (WGS) entry which is preliminary data.</text>
</comment>
<evidence type="ECO:0000256" key="1">
    <source>
        <dbReference type="SAM" id="Coils"/>
    </source>
</evidence>
<keyword evidence="5" id="KW-1185">Reference proteome</keyword>
<evidence type="ECO:0000313" key="4">
    <source>
        <dbReference type="EMBL" id="KAL1375056.1"/>
    </source>
</evidence>
<feature type="region of interest" description="Disordered" evidence="2">
    <location>
        <begin position="367"/>
        <end position="413"/>
    </location>
</feature>
<protein>
    <recommendedName>
        <fullName evidence="3">STPR domain-containing protein</fullName>
    </recommendedName>
</protein>
<feature type="compositionally biased region" description="Polar residues" evidence="2">
    <location>
        <begin position="33"/>
        <end position="46"/>
    </location>
</feature>
<feature type="region of interest" description="Disordered" evidence="2">
    <location>
        <begin position="124"/>
        <end position="176"/>
    </location>
</feature>
<accession>A0ABD1CF98</accession>
<feature type="coiled-coil region" evidence="1">
    <location>
        <begin position="238"/>
        <end position="265"/>
    </location>
</feature>
<feature type="compositionally biased region" description="Low complexity" evidence="2">
    <location>
        <begin position="124"/>
        <end position="144"/>
    </location>
</feature>
<feature type="region of interest" description="Disordered" evidence="2">
    <location>
        <begin position="1"/>
        <end position="106"/>
    </location>
</feature>
<proteinExistence type="predicted"/>
<gene>
    <name evidence="4" type="ORF">pipiens_017728</name>
</gene>
<dbReference type="InterPro" id="IPR048998">
    <property type="entry name" value="STPR"/>
</dbReference>
<dbReference type="EMBL" id="JBEHCU010012815">
    <property type="protein sequence ID" value="KAL1375056.1"/>
    <property type="molecule type" value="Genomic_DNA"/>
</dbReference>
<feature type="compositionally biased region" description="Basic and acidic residues" evidence="2">
    <location>
        <begin position="52"/>
        <end position="66"/>
    </location>
</feature>
<sequence>MHQANLYNLVPPPPGPHQHAQQMPPANHHGSAVGSSPGQLSKSQQRMLGESDADRAKRLAKNAERMRQKRAAAAAAAATAGQNYAAGPHPPPPPLQQQPQPQQQQLHQQPVLYNLVGPGQMPQLQQVQAPPAAQPTQQVPTGTPKGYLRGETEEARQKRLAKNAERMRQKRSLEKQAAVAQPVTTAAPIALLPANPTYVTLQPNVYLTLTQTPAPAPVAPPAPVDPSLLTKAQRRMLGESSEARVKRLTKNAERMRQKRANQTYEEYRAMLARNAERMRQKRNTRTFEEYKIALAKNAESNRRRRANETPEERALRHMRNAMRQRLRRAMETPEQKAIRKARLAQRMREIRSNESYEQRQVRLAKGAARARQRFLNETPEERAERNRRKAEYARLCRSPDPRKKQQIQNQPPSQLMADIKAEHHQQPSSSSTTVQPSLETPIPGYPINYSEFGAAFPSFLNYPMKNGQQTSAGPAFNPTSYPTTTMAAGQPPYYPELTVPTPVMAAGAIKSEKPKSGG</sequence>
<feature type="compositionally biased region" description="Low complexity" evidence="2">
    <location>
        <begin position="97"/>
        <end position="106"/>
    </location>
</feature>
<feature type="compositionally biased region" description="Low complexity" evidence="2">
    <location>
        <begin position="71"/>
        <end position="86"/>
    </location>
</feature>
<feature type="compositionally biased region" description="Low complexity" evidence="2">
    <location>
        <begin position="426"/>
        <end position="437"/>
    </location>
</feature>
<feature type="compositionally biased region" description="Basic and acidic residues" evidence="2">
    <location>
        <begin position="379"/>
        <end position="403"/>
    </location>
</feature>
<dbReference type="Proteomes" id="UP001562425">
    <property type="component" value="Unassembled WGS sequence"/>
</dbReference>